<evidence type="ECO:0000313" key="3">
    <source>
        <dbReference type="Proteomes" id="UP000594262"/>
    </source>
</evidence>
<keyword evidence="3" id="KW-1185">Reference proteome</keyword>
<feature type="domain" description="Transposable element P transposase-like RNase H C-terminal" evidence="1">
    <location>
        <begin position="64"/>
        <end position="93"/>
    </location>
</feature>
<proteinExistence type="predicted"/>
<dbReference type="AlphaFoldDB" id="A0A7M5V6R0"/>
<dbReference type="OrthoDB" id="5987487at2759"/>
<reference evidence="2" key="1">
    <citation type="submission" date="2021-01" db="UniProtKB">
        <authorList>
            <consortium name="EnsemblMetazoa"/>
        </authorList>
    </citation>
    <scope>IDENTIFICATION</scope>
</reference>
<dbReference type="Pfam" id="PF21789">
    <property type="entry name" value="TNP-like_RNaseH_C"/>
    <property type="match status" value="1"/>
</dbReference>
<sequence length="137" mass="15938">ELLDFFSNWEKQVENLKGVPEEVKPKLMISRQTTNGIRITVHSFCSLAKHLLTEFPETYILPDKFNQDPVEENFSKQRMRCGGSDNPTMLQYSQNERKIMLLKSDILRVVTANTRGRIQPVQSADYDLNEPLPKRKK</sequence>
<organism evidence="2 3">
    <name type="scientific">Clytia hemisphaerica</name>
    <dbReference type="NCBI Taxonomy" id="252671"/>
    <lineage>
        <taxon>Eukaryota</taxon>
        <taxon>Metazoa</taxon>
        <taxon>Cnidaria</taxon>
        <taxon>Hydrozoa</taxon>
        <taxon>Hydroidolina</taxon>
        <taxon>Leptothecata</taxon>
        <taxon>Obeliida</taxon>
        <taxon>Clytiidae</taxon>
        <taxon>Clytia</taxon>
    </lineage>
</organism>
<accession>A0A7M5V6R0</accession>
<dbReference type="InterPro" id="IPR048367">
    <property type="entry name" value="TNP-like_RNaseH_C"/>
</dbReference>
<protein>
    <recommendedName>
        <fullName evidence="1">Transposable element P transposase-like RNase H C-terminal domain-containing protein</fullName>
    </recommendedName>
</protein>
<evidence type="ECO:0000259" key="1">
    <source>
        <dbReference type="Pfam" id="PF21789"/>
    </source>
</evidence>
<dbReference type="EnsemblMetazoa" id="CLYHEMT004566.1">
    <property type="protein sequence ID" value="CLYHEMP004566.1"/>
    <property type="gene ID" value="CLYHEMG004566"/>
</dbReference>
<evidence type="ECO:0000313" key="2">
    <source>
        <dbReference type="EnsemblMetazoa" id="CLYHEMP004566.1"/>
    </source>
</evidence>
<dbReference type="Proteomes" id="UP000594262">
    <property type="component" value="Unplaced"/>
</dbReference>
<name>A0A7M5V6R0_9CNID</name>